<feature type="compositionally biased region" description="Basic and acidic residues" evidence="1">
    <location>
        <begin position="1"/>
        <end position="16"/>
    </location>
</feature>
<sequence length="108" mass="12650">MDEMEREALRRAEKMRGAFYSDRNVHKESSKPKPKETTTDENKSSEKLKDKKVNIPKQSQNKPKEKQGDILDTLLKDKEATIIILMIFFLYDDNCDPMLIMALIYLLI</sequence>
<dbReference type="KEGG" id="ruj:E5Z56_06675"/>
<keyword evidence="3" id="KW-1185">Reference proteome</keyword>
<evidence type="ECO:0000313" key="2">
    <source>
        <dbReference type="EMBL" id="QCT07069.1"/>
    </source>
</evidence>
<dbReference type="RefSeq" id="WP_138157129.1">
    <property type="nucleotide sequence ID" value="NZ_CP039381.1"/>
</dbReference>
<organism evidence="2 3">
    <name type="scientific">Ruminococcus bovis</name>
    <dbReference type="NCBI Taxonomy" id="2564099"/>
    <lineage>
        <taxon>Bacteria</taxon>
        <taxon>Bacillati</taxon>
        <taxon>Bacillota</taxon>
        <taxon>Clostridia</taxon>
        <taxon>Eubacteriales</taxon>
        <taxon>Oscillospiraceae</taxon>
        <taxon>Ruminococcus</taxon>
    </lineage>
</organism>
<feature type="region of interest" description="Disordered" evidence="1">
    <location>
        <begin position="1"/>
        <end position="68"/>
    </location>
</feature>
<evidence type="ECO:0000313" key="3">
    <source>
        <dbReference type="Proteomes" id="UP000301475"/>
    </source>
</evidence>
<accession>A0A4P8XY09</accession>
<reference evidence="2 3" key="1">
    <citation type="submission" date="2019-04" db="EMBL/GenBank/DDBJ databases">
        <authorList>
            <person name="Embree M."/>
            <person name="Gaffney J.R."/>
        </authorList>
    </citation>
    <scope>NUCLEOTIDE SEQUENCE [LARGE SCALE GENOMIC DNA]</scope>
    <source>
        <strain evidence="2 3">JE7A12</strain>
    </source>
</reference>
<proteinExistence type="predicted"/>
<feature type="compositionally biased region" description="Basic and acidic residues" evidence="1">
    <location>
        <begin position="23"/>
        <end position="53"/>
    </location>
</feature>
<gene>
    <name evidence="2" type="ORF">E5Z56_06675</name>
</gene>
<dbReference type="AlphaFoldDB" id="A0A4P8XY09"/>
<dbReference type="EMBL" id="CP039381">
    <property type="protein sequence ID" value="QCT07069.1"/>
    <property type="molecule type" value="Genomic_DNA"/>
</dbReference>
<name>A0A4P8XY09_9FIRM</name>
<dbReference type="Proteomes" id="UP000301475">
    <property type="component" value="Chromosome"/>
</dbReference>
<evidence type="ECO:0000256" key="1">
    <source>
        <dbReference type="SAM" id="MobiDB-lite"/>
    </source>
</evidence>
<protein>
    <submittedName>
        <fullName evidence="2">Uncharacterized protein</fullName>
    </submittedName>
</protein>